<reference evidence="6" key="1">
    <citation type="submission" date="2021-12" db="EMBL/GenBank/DDBJ databases">
        <authorList>
            <person name="King R."/>
        </authorList>
    </citation>
    <scope>NUCLEOTIDE SEQUENCE</scope>
</reference>
<feature type="signal peptide" evidence="5">
    <location>
        <begin position="1"/>
        <end position="18"/>
    </location>
</feature>
<keyword evidence="5" id="KW-0732">Signal</keyword>
<dbReference type="AlphaFoldDB" id="A0A9P0C7I8"/>
<feature type="compositionally biased region" description="Polar residues" evidence="4">
    <location>
        <begin position="126"/>
        <end position="135"/>
    </location>
</feature>
<dbReference type="PROSITE" id="PS51155">
    <property type="entry name" value="CHIT_BIND_RR_2"/>
    <property type="match status" value="1"/>
</dbReference>
<keyword evidence="7" id="KW-1185">Reference proteome</keyword>
<dbReference type="PANTHER" id="PTHR12236">
    <property type="entry name" value="STRUCTURAL CONTITUENT OF CUTICLE"/>
    <property type="match status" value="1"/>
</dbReference>
<evidence type="ECO:0000313" key="7">
    <source>
        <dbReference type="Proteomes" id="UP001152759"/>
    </source>
</evidence>
<dbReference type="Pfam" id="PF00379">
    <property type="entry name" value="Chitin_bind_4"/>
    <property type="match status" value="1"/>
</dbReference>
<evidence type="ECO:0000256" key="5">
    <source>
        <dbReference type="SAM" id="SignalP"/>
    </source>
</evidence>
<evidence type="ECO:0000256" key="3">
    <source>
        <dbReference type="PROSITE-ProRule" id="PRU00497"/>
    </source>
</evidence>
<feature type="chain" id="PRO_5040105621" description="Cuticle protein" evidence="5">
    <location>
        <begin position="19"/>
        <end position="272"/>
    </location>
</feature>
<evidence type="ECO:0000256" key="4">
    <source>
        <dbReference type="SAM" id="MobiDB-lite"/>
    </source>
</evidence>
<dbReference type="PROSITE" id="PS00233">
    <property type="entry name" value="CHIT_BIND_RR_1"/>
    <property type="match status" value="1"/>
</dbReference>
<protein>
    <recommendedName>
        <fullName evidence="8">Cuticle protein</fullName>
    </recommendedName>
</protein>
<dbReference type="InterPro" id="IPR051217">
    <property type="entry name" value="Insect_Cuticle_Struc_Prot"/>
</dbReference>
<evidence type="ECO:0008006" key="8">
    <source>
        <dbReference type="Google" id="ProtNLM"/>
    </source>
</evidence>
<proteinExistence type="predicted"/>
<keyword evidence="1 3" id="KW-0193">Cuticle</keyword>
<feature type="region of interest" description="Disordered" evidence="4">
    <location>
        <begin position="114"/>
        <end position="145"/>
    </location>
</feature>
<name>A0A9P0C7I8_BEMTA</name>
<sequence length="272" mass="27857">MAAKLIAFFTVIATAAAAAVVPGYPAPAPVVKYAPAAPAYAPAYAPHAPVYAPHAPAYVAHAPAYAPHAPAYAPHAAPAVHVPVAGYAKAPAYDADYDANPSYSYAYDVQDAVTGDSKSQHESRQGDSVSGSYSLTEPDGSRRTVDYTADPVNGFNAVVHKDVDAHPVAKPAPYAAPVAVAPKVVAPAPYAPAPRYVTPYARPAAYHAPAPVAYHAPAPVAYHAPAPVAYHAPAPVAYHAPAPVAPVAYHAPAPVAYHAPAPAYAAPVYAHH</sequence>
<dbReference type="GO" id="GO:0031012">
    <property type="term" value="C:extracellular matrix"/>
    <property type="evidence" value="ECO:0007669"/>
    <property type="project" value="TreeGrafter"/>
</dbReference>
<organism evidence="6 7">
    <name type="scientific">Bemisia tabaci</name>
    <name type="common">Sweetpotato whitefly</name>
    <name type="synonym">Aleurodes tabaci</name>
    <dbReference type="NCBI Taxonomy" id="7038"/>
    <lineage>
        <taxon>Eukaryota</taxon>
        <taxon>Metazoa</taxon>
        <taxon>Ecdysozoa</taxon>
        <taxon>Arthropoda</taxon>
        <taxon>Hexapoda</taxon>
        <taxon>Insecta</taxon>
        <taxon>Pterygota</taxon>
        <taxon>Neoptera</taxon>
        <taxon>Paraneoptera</taxon>
        <taxon>Hemiptera</taxon>
        <taxon>Sternorrhyncha</taxon>
        <taxon>Aleyrodoidea</taxon>
        <taxon>Aleyrodidae</taxon>
        <taxon>Aleyrodinae</taxon>
        <taxon>Bemisia</taxon>
    </lineage>
</organism>
<evidence type="ECO:0000313" key="6">
    <source>
        <dbReference type="EMBL" id="CAH0766198.1"/>
    </source>
</evidence>
<dbReference type="EMBL" id="OU963863">
    <property type="protein sequence ID" value="CAH0766198.1"/>
    <property type="molecule type" value="Genomic_DNA"/>
</dbReference>
<evidence type="ECO:0000256" key="2">
    <source>
        <dbReference type="ARBA" id="ARBA00022737"/>
    </source>
</evidence>
<evidence type="ECO:0000256" key="1">
    <source>
        <dbReference type="ARBA" id="ARBA00022460"/>
    </source>
</evidence>
<dbReference type="InterPro" id="IPR000618">
    <property type="entry name" value="Insect_cuticle"/>
</dbReference>
<dbReference type="PRINTS" id="PR00947">
    <property type="entry name" value="CUTICLE"/>
</dbReference>
<dbReference type="PANTHER" id="PTHR12236:SF94">
    <property type="entry name" value="CCP84AA-RELATED"/>
    <property type="match status" value="1"/>
</dbReference>
<dbReference type="Proteomes" id="UP001152759">
    <property type="component" value="Chromosome 2"/>
</dbReference>
<accession>A0A9P0C7I8</accession>
<dbReference type="GO" id="GO:0042302">
    <property type="term" value="F:structural constituent of cuticle"/>
    <property type="evidence" value="ECO:0007669"/>
    <property type="project" value="UniProtKB-UniRule"/>
</dbReference>
<keyword evidence="2" id="KW-0677">Repeat</keyword>
<dbReference type="InterPro" id="IPR031311">
    <property type="entry name" value="CHIT_BIND_RR_consensus"/>
</dbReference>
<gene>
    <name evidence="6" type="ORF">BEMITA_LOCUS4200</name>
</gene>
<dbReference type="GO" id="GO:0005615">
    <property type="term" value="C:extracellular space"/>
    <property type="evidence" value="ECO:0007669"/>
    <property type="project" value="TreeGrafter"/>
</dbReference>